<keyword evidence="2" id="KW-1185">Reference proteome</keyword>
<name>A0AAV0J9X0_9ROSI</name>
<sequence length="49" mass="5503">MQWALGSLLFLLPKFQAITLLVSQLFALTMIHGVSTHSTLTLMLPRFSQ</sequence>
<comment type="caution">
    <text evidence="1">The sequence shown here is derived from an EMBL/GenBank/DDBJ whole genome shotgun (WGS) entry which is preliminary data.</text>
</comment>
<gene>
    <name evidence="1" type="ORF">LITE_LOCUS13227</name>
</gene>
<dbReference type="Proteomes" id="UP001154282">
    <property type="component" value="Unassembled WGS sequence"/>
</dbReference>
<evidence type="ECO:0000313" key="1">
    <source>
        <dbReference type="EMBL" id="CAI0406503.1"/>
    </source>
</evidence>
<evidence type="ECO:0000313" key="2">
    <source>
        <dbReference type="Proteomes" id="UP001154282"/>
    </source>
</evidence>
<dbReference type="AlphaFoldDB" id="A0AAV0J9X0"/>
<proteinExistence type="predicted"/>
<accession>A0AAV0J9X0</accession>
<organism evidence="1 2">
    <name type="scientific">Linum tenue</name>
    <dbReference type="NCBI Taxonomy" id="586396"/>
    <lineage>
        <taxon>Eukaryota</taxon>
        <taxon>Viridiplantae</taxon>
        <taxon>Streptophyta</taxon>
        <taxon>Embryophyta</taxon>
        <taxon>Tracheophyta</taxon>
        <taxon>Spermatophyta</taxon>
        <taxon>Magnoliopsida</taxon>
        <taxon>eudicotyledons</taxon>
        <taxon>Gunneridae</taxon>
        <taxon>Pentapetalae</taxon>
        <taxon>rosids</taxon>
        <taxon>fabids</taxon>
        <taxon>Malpighiales</taxon>
        <taxon>Linaceae</taxon>
        <taxon>Linum</taxon>
    </lineage>
</organism>
<dbReference type="EMBL" id="CAMGYJ010000004">
    <property type="protein sequence ID" value="CAI0406503.1"/>
    <property type="molecule type" value="Genomic_DNA"/>
</dbReference>
<protein>
    <submittedName>
        <fullName evidence="1">Uncharacterized protein</fullName>
    </submittedName>
</protein>
<reference evidence="1" key="1">
    <citation type="submission" date="2022-08" db="EMBL/GenBank/DDBJ databases">
        <authorList>
            <person name="Gutierrez-Valencia J."/>
        </authorList>
    </citation>
    <scope>NUCLEOTIDE SEQUENCE</scope>
</reference>